<dbReference type="Proteomes" id="UP000054926">
    <property type="component" value="Unassembled WGS sequence"/>
</dbReference>
<dbReference type="OrthoDB" id="1257571at2"/>
<evidence type="ECO:0008006" key="3">
    <source>
        <dbReference type="Google" id="ProtNLM"/>
    </source>
</evidence>
<dbReference type="SUPFAM" id="SSF69118">
    <property type="entry name" value="AhpD-like"/>
    <property type="match status" value="1"/>
</dbReference>
<organism evidence="1 2">
    <name type="scientific">Legionella steelei</name>
    <dbReference type="NCBI Taxonomy" id="947033"/>
    <lineage>
        <taxon>Bacteria</taxon>
        <taxon>Pseudomonadati</taxon>
        <taxon>Pseudomonadota</taxon>
        <taxon>Gammaproteobacteria</taxon>
        <taxon>Legionellales</taxon>
        <taxon>Legionellaceae</taxon>
        <taxon>Legionella</taxon>
    </lineage>
</organism>
<reference evidence="1 2" key="1">
    <citation type="submission" date="2015-11" db="EMBL/GenBank/DDBJ databases">
        <title>Genomic analysis of 38 Legionella species identifies large and diverse effector repertoires.</title>
        <authorList>
            <person name="Burstein D."/>
            <person name="Amaro F."/>
            <person name="Zusman T."/>
            <person name="Lifshitz Z."/>
            <person name="Cohen O."/>
            <person name="Gilbert J.A."/>
            <person name="Pupko T."/>
            <person name="Shuman H.A."/>
            <person name="Segal G."/>
        </authorList>
    </citation>
    <scope>NUCLEOTIDE SEQUENCE [LARGE SCALE GENOMIC DNA]</scope>
    <source>
        <strain evidence="1 2">IMVS3376</strain>
    </source>
</reference>
<proteinExistence type="predicted"/>
<evidence type="ECO:0000313" key="2">
    <source>
        <dbReference type="Proteomes" id="UP000054926"/>
    </source>
</evidence>
<dbReference type="PATRIC" id="fig|947033.5.peg.1520"/>
<protein>
    <recommendedName>
        <fullName evidence="3">Carboxymuconolactone decarboxylase</fullName>
    </recommendedName>
</protein>
<name>A0A0W0ZHD3_9GAMM</name>
<keyword evidence="2" id="KW-1185">Reference proteome</keyword>
<sequence>MSFIRLSNCGVSPFEQLLGHNPDILTLWGQLEMAFFKSKTFHPDFLEQIRRALAFNNQCHYCMAKAGPPAQNPQDERLGEALRFANLFSISHESININEIDRLKHHFSEAEVAELIAFCSFISAAQKFGAALGLEAMDNYINQAY</sequence>
<dbReference type="EMBL" id="LNYY01000019">
    <property type="protein sequence ID" value="KTD68270.1"/>
    <property type="molecule type" value="Genomic_DNA"/>
</dbReference>
<dbReference type="InterPro" id="IPR029032">
    <property type="entry name" value="AhpD-like"/>
</dbReference>
<dbReference type="Gene3D" id="1.20.1290.10">
    <property type="entry name" value="AhpD-like"/>
    <property type="match status" value="2"/>
</dbReference>
<dbReference type="STRING" id="947033.Lste_1428"/>
<evidence type="ECO:0000313" key="1">
    <source>
        <dbReference type="EMBL" id="KTD68270.1"/>
    </source>
</evidence>
<gene>
    <name evidence="1" type="ORF">Lste_1428</name>
</gene>
<dbReference type="AlphaFoldDB" id="A0A0W0ZHD3"/>
<dbReference type="RefSeq" id="WP_058510381.1">
    <property type="nucleotide sequence ID" value="NZ_DAIOMV010000001.1"/>
</dbReference>
<comment type="caution">
    <text evidence="1">The sequence shown here is derived from an EMBL/GenBank/DDBJ whole genome shotgun (WGS) entry which is preliminary data.</text>
</comment>
<accession>A0A0W0ZHD3</accession>